<keyword evidence="10" id="KW-0443">Lipid metabolism</keyword>
<evidence type="ECO:0000256" key="10">
    <source>
        <dbReference type="ARBA" id="ARBA00023098"/>
    </source>
</evidence>
<evidence type="ECO:0000256" key="5">
    <source>
        <dbReference type="ARBA" id="ARBA00022692"/>
    </source>
</evidence>
<keyword evidence="6" id="KW-0276">Fatty acid metabolism</keyword>
<evidence type="ECO:0000256" key="4">
    <source>
        <dbReference type="ARBA" id="ARBA00022516"/>
    </source>
</evidence>
<evidence type="ECO:0000256" key="12">
    <source>
        <dbReference type="ARBA" id="ARBA00023160"/>
    </source>
</evidence>
<dbReference type="GO" id="GO:0016717">
    <property type="term" value="F:oxidoreductase activity, acting on paired donors, with oxidation of a pair of donors resulting in the reduction of molecular oxygen to two molecules of water"/>
    <property type="evidence" value="ECO:0007669"/>
    <property type="project" value="InterPro"/>
</dbReference>
<accession>A0A6M8BJU9</accession>
<evidence type="ECO:0000256" key="8">
    <source>
        <dbReference type="ARBA" id="ARBA00023002"/>
    </source>
</evidence>
<gene>
    <name evidence="15" type="ORF">HPC62_15085</name>
</gene>
<dbReference type="KEGG" id="theu:HPC62_15085"/>
<protein>
    <submittedName>
        <fullName evidence="15">Acyl-CoA desaturase</fullName>
    </submittedName>
</protein>
<comment type="similarity">
    <text evidence="3">Belongs to the fatty acid desaturase type 2 family.</text>
</comment>
<dbReference type="GO" id="GO:0006633">
    <property type="term" value="P:fatty acid biosynthetic process"/>
    <property type="evidence" value="ECO:0007669"/>
    <property type="project" value="UniProtKB-KW"/>
</dbReference>
<feature type="transmembrane region" description="Helical" evidence="13">
    <location>
        <begin position="74"/>
        <end position="94"/>
    </location>
</feature>
<dbReference type="Pfam" id="PF00487">
    <property type="entry name" value="FA_desaturase"/>
    <property type="match status" value="1"/>
</dbReference>
<evidence type="ECO:0000313" key="15">
    <source>
        <dbReference type="EMBL" id="QKD83343.1"/>
    </source>
</evidence>
<dbReference type="CDD" id="cd03505">
    <property type="entry name" value="Delta9-FADS-like"/>
    <property type="match status" value="1"/>
</dbReference>
<evidence type="ECO:0000256" key="7">
    <source>
        <dbReference type="ARBA" id="ARBA00022989"/>
    </source>
</evidence>
<comment type="cofactor">
    <cofactor evidence="1">
        <name>Fe(2+)</name>
        <dbReference type="ChEBI" id="CHEBI:29033"/>
    </cofactor>
</comment>
<evidence type="ECO:0000256" key="9">
    <source>
        <dbReference type="ARBA" id="ARBA00023004"/>
    </source>
</evidence>
<evidence type="ECO:0000256" key="13">
    <source>
        <dbReference type="SAM" id="Phobius"/>
    </source>
</evidence>
<comment type="subcellular location">
    <subcellularLocation>
        <location evidence="2">Membrane</location>
        <topology evidence="2">Multi-pass membrane protein</topology>
    </subcellularLocation>
</comment>
<reference evidence="15 16" key="1">
    <citation type="submission" date="2020-05" db="EMBL/GenBank/DDBJ databases">
        <title>Complete genome sequence of of a novel Thermoleptolyngbya strain isolated from hot springs of Ganzi, Sichuan China.</title>
        <authorList>
            <person name="Tang J."/>
            <person name="Daroch M."/>
            <person name="Li L."/>
            <person name="Waleron K."/>
            <person name="Waleron M."/>
            <person name="Waleron M."/>
        </authorList>
    </citation>
    <scope>NUCLEOTIDE SEQUENCE [LARGE SCALE GENOMIC DNA]</scope>
    <source>
        <strain evidence="15 16">PKUAC-SCTA183</strain>
    </source>
</reference>
<feature type="domain" description="Fatty acid desaturase" evidence="14">
    <location>
        <begin position="36"/>
        <end position="255"/>
    </location>
</feature>
<keyword evidence="5 13" id="KW-0812">Transmembrane</keyword>
<dbReference type="GO" id="GO:0016020">
    <property type="term" value="C:membrane"/>
    <property type="evidence" value="ECO:0007669"/>
    <property type="project" value="UniProtKB-SubCell"/>
</dbReference>
<feature type="transmembrane region" description="Helical" evidence="13">
    <location>
        <begin position="15"/>
        <end position="35"/>
    </location>
</feature>
<organism evidence="15 16">
    <name type="scientific">Thermoleptolyngbya sichuanensis A183</name>
    <dbReference type="NCBI Taxonomy" id="2737172"/>
    <lineage>
        <taxon>Bacteria</taxon>
        <taxon>Bacillati</taxon>
        <taxon>Cyanobacteriota</taxon>
        <taxon>Cyanophyceae</taxon>
        <taxon>Oculatellales</taxon>
        <taxon>Oculatellaceae</taxon>
        <taxon>Thermoleptolyngbya</taxon>
        <taxon>Thermoleptolyngbya sichuanensis</taxon>
    </lineage>
</organism>
<keyword evidence="11 13" id="KW-0472">Membrane</keyword>
<dbReference type="Proteomes" id="UP000505210">
    <property type="component" value="Chromosome"/>
</dbReference>
<evidence type="ECO:0000256" key="3">
    <source>
        <dbReference type="ARBA" id="ARBA00008749"/>
    </source>
</evidence>
<evidence type="ECO:0000256" key="1">
    <source>
        <dbReference type="ARBA" id="ARBA00001954"/>
    </source>
</evidence>
<dbReference type="PRINTS" id="PR00075">
    <property type="entry name" value="FACDDSATRASE"/>
</dbReference>
<proteinExistence type="inferred from homology"/>
<keyword evidence="12" id="KW-0275">Fatty acid biosynthesis</keyword>
<feature type="transmembrane region" description="Helical" evidence="13">
    <location>
        <begin position="156"/>
        <end position="185"/>
    </location>
</feature>
<evidence type="ECO:0000313" key="16">
    <source>
        <dbReference type="Proteomes" id="UP000505210"/>
    </source>
</evidence>
<dbReference type="EMBL" id="CP053661">
    <property type="protein sequence ID" value="QKD83343.1"/>
    <property type="molecule type" value="Genomic_DNA"/>
</dbReference>
<keyword evidence="4" id="KW-0444">Lipid biosynthesis</keyword>
<keyword evidence="8" id="KW-0560">Oxidoreductase</keyword>
<dbReference type="PANTHER" id="PTHR11351:SF31">
    <property type="entry name" value="DESATURASE 1, ISOFORM A-RELATED"/>
    <property type="match status" value="1"/>
</dbReference>
<dbReference type="InterPro" id="IPR005804">
    <property type="entry name" value="FA_desaturase_dom"/>
</dbReference>
<evidence type="ECO:0000256" key="2">
    <source>
        <dbReference type="ARBA" id="ARBA00004141"/>
    </source>
</evidence>
<dbReference type="InterPro" id="IPR015876">
    <property type="entry name" value="Acyl-CoA_DS"/>
</dbReference>
<evidence type="ECO:0000256" key="6">
    <source>
        <dbReference type="ARBA" id="ARBA00022832"/>
    </source>
</evidence>
<dbReference type="PANTHER" id="PTHR11351">
    <property type="entry name" value="ACYL-COA DESATURASE"/>
    <property type="match status" value="1"/>
</dbReference>
<dbReference type="AlphaFoldDB" id="A0A6M8BJU9"/>
<feature type="transmembrane region" description="Helical" evidence="13">
    <location>
        <begin position="41"/>
        <end position="62"/>
    </location>
</feature>
<dbReference type="RefSeq" id="WP_172356980.1">
    <property type="nucleotide sequence ID" value="NZ_CP053661.1"/>
</dbReference>
<evidence type="ECO:0000256" key="11">
    <source>
        <dbReference type="ARBA" id="ARBA00023136"/>
    </source>
</evidence>
<keyword evidence="9" id="KW-0408">Iron</keyword>
<evidence type="ECO:0000259" key="14">
    <source>
        <dbReference type="Pfam" id="PF00487"/>
    </source>
</evidence>
<sequence>MTDAHFNVPRLRWDVISFTLFLHLAALLAFVPAFFSWSAVALAVFLHFVTIGLGISLGFHRLATHRSLKVPQWLEYFLIICGTLAGQGAVKGWVGYHRMHHLHSDEAGDPHDSSLGFWWCHIGWLMHQVPSQSQLARYTKDIAKDPVYRFCHRNYIWMQVALAVLLYVLGGMPFLVWGIFVRLFVGFHSTFFVNSACHMVGYRTYQTGDRATNCWWVALLTFGEGWHNNHHAFQASAQFGQRWWEIDVAWLVIRALQAVGLATQVKTMPAFKANQ</sequence>
<keyword evidence="16" id="KW-1185">Reference proteome</keyword>
<keyword evidence="7 13" id="KW-1133">Transmembrane helix</keyword>
<name>A0A6M8BJU9_9CYAN</name>